<gene>
    <name evidence="1" type="ORF">DdX_08191</name>
</gene>
<dbReference type="EMBL" id="JAKKPZ010000012">
    <property type="protein sequence ID" value="KAI1714918.1"/>
    <property type="molecule type" value="Genomic_DNA"/>
</dbReference>
<reference evidence="1" key="1">
    <citation type="submission" date="2022-01" db="EMBL/GenBank/DDBJ databases">
        <title>Genome Sequence Resource for Two Populations of Ditylenchus destructor, the Migratory Endoparasitic Phytonematode.</title>
        <authorList>
            <person name="Zhang H."/>
            <person name="Lin R."/>
            <person name="Xie B."/>
        </authorList>
    </citation>
    <scope>NUCLEOTIDE SEQUENCE</scope>
    <source>
        <strain evidence="1">BazhouSP</strain>
    </source>
</reference>
<evidence type="ECO:0000313" key="1">
    <source>
        <dbReference type="EMBL" id="KAI1714918.1"/>
    </source>
</evidence>
<protein>
    <submittedName>
        <fullName evidence="1">Uncharacterized protein</fullName>
    </submittedName>
</protein>
<dbReference type="Proteomes" id="UP001201812">
    <property type="component" value="Unassembled WGS sequence"/>
</dbReference>
<comment type="caution">
    <text evidence="1">The sequence shown here is derived from an EMBL/GenBank/DDBJ whole genome shotgun (WGS) entry which is preliminary data.</text>
</comment>
<proteinExistence type="predicted"/>
<sequence>MKPLISENTELDDIYYCEIEMRLLPIVEVTSHLPVRSGCTASQNHENYQGLLLKHGSIYREHTSTNQLVGRIAGPVMYSTCSLNRNWAFVEWAIDR</sequence>
<evidence type="ECO:0000313" key="2">
    <source>
        <dbReference type="Proteomes" id="UP001201812"/>
    </source>
</evidence>
<dbReference type="AlphaFoldDB" id="A0AAD4N819"/>
<keyword evidence="2" id="KW-1185">Reference proteome</keyword>
<name>A0AAD4N819_9BILA</name>
<organism evidence="1 2">
    <name type="scientific">Ditylenchus destructor</name>
    <dbReference type="NCBI Taxonomy" id="166010"/>
    <lineage>
        <taxon>Eukaryota</taxon>
        <taxon>Metazoa</taxon>
        <taxon>Ecdysozoa</taxon>
        <taxon>Nematoda</taxon>
        <taxon>Chromadorea</taxon>
        <taxon>Rhabditida</taxon>
        <taxon>Tylenchina</taxon>
        <taxon>Tylenchomorpha</taxon>
        <taxon>Sphaerularioidea</taxon>
        <taxon>Anguinidae</taxon>
        <taxon>Anguininae</taxon>
        <taxon>Ditylenchus</taxon>
    </lineage>
</organism>
<accession>A0AAD4N819</accession>